<comment type="caution">
    <text evidence="1">The sequence shown here is derived from an EMBL/GenBank/DDBJ whole genome shotgun (WGS) entry which is preliminary data.</text>
</comment>
<reference evidence="1 2" key="1">
    <citation type="journal article" date="2019" name="Genome Biol. Evol.">
        <title>Insights into the evolution of the New World diploid cottons (Gossypium, subgenus Houzingenia) based on genome sequencing.</title>
        <authorList>
            <person name="Grover C.E."/>
            <person name="Arick M.A. 2nd"/>
            <person name="Thrash A."/>
            <person name="Conover J.L."/>
            <person name="Sanders W.S."/>
            <person name="Peterson D.G."/>
            <person name="Frelichowski J.E."/>
            <person name="Scheffler J.A."/>
            <person name="Scheffler B.E."/>
            <person name="Wendel J.F."/>
        </authorList>
    </citation>
    <scope>NUCLEOTIDE SEQUENCE [LARGE SCALE GENOMIC DNA]</scope>
    <source>
        <strain evidence="1">185</strain>
        <tissue evidence="1">Leaf</tissue>
    </source>
</reference>
<protein>
    <submittedName>
        <fullName evidence="1">Uncharacterized protein</fullName>
    </submittedName>
</protein>
<keyword evidence="2" id="KW-1185">Reference proteome</keyword>
<dbReference type="AlphaFoldDB" id="A0A7J8Y001"/>
<gene>
    <name evidence="1" type="ORF">Goari_010392</name>
</gene>
<accession>A0A7J8Y001</accession>
<name>A0A7J8Y001_GOSAI</name>
<feature type="non-terminal residue" evidence="1">
    <location>
        <position position="24"/>
    </location>
</feature>
<dbReference type="EMBL" id="JABFAA010000009">
    <property type="protein sequence ID" value="MBA0692865.1"/>
    <property type="molecule type" value="Genomic_DNA"/>
</dbReference>
<sequence>MESDNTMLIETIRNGLATISSVAE</sequence>
<evidence type="ECO:0000313" key="2">
    <source>
        <dbReference type="Proteomes" id="UP000593577"/>
    </source>
</evidence>
<organism evidence="1 2">
    <name type="scientific">Gossypium aridum</name>
    <name type="common">American cotton</name>
    <name type="synonym">Erioxylum aridum</name>
    <dbReference type="NCBI Taxonomy" id="34290"/>
    <lineage>
        <taxon>Eukaryota</taxon>
        <taxon>Viridiplantae</taxon>
        <taxon>Streptophyta</taxon>
        <taxon>Embryophyta</taxon>
        <taxon>Tracheophyta</taxon>
        <taxon>Spermatophyta</taxon>
        <taxon>Magnoliopsida</taxon>
        <taxon>eudicotyledons</taxon>
        <taxon>Gunneridae</taxon>
        <taxon>Pentapetalae</taxon>
        <taxon>rosids</taxon>
        <taxon>malvids</taxon>
        <taxon>Malvales</taxon>
        <taxon>Malvaceae</taxon>
        <taxon>Malvoideae</taxon>
        <taxon>Gossypium</taxon>
    </lineage>
</organism>
<proteinExistence type="predicted"/>
<dbReference type="Proteomes" id="UP000593577">
    <property type="component" value="Unassembled WGS sequence"/>
</dbReference>
<evidence type="ECO:0000313" key="1">
    <source>
        <dbReference type="EMBL" id="MBA0692865.1"/>
    </source>
</evidence>